<sequence length="46" mass="5217">MNVRRWDRIVAVGTAGDDQELDDAWVDQLVDLGSQWGQYEYVGFAA</sequence>
<accession>A0ABU0SJ52</accession>
<organism evidence="1 2">
    <name type="scientific">Streptomyces umbrinus</name>
    <dbReference type="NCBI Taxonomy" id="67370"/>
    <lineage>
        <taxon>Bacteria</taxon>
        <taxon>Bacillati</taxon>
        <taxon>Actinomycetota</taxon>
        <taxon>Actinomycetes</taxon>
        <taxon>Kitasatosporales</taxon>
        <taxon>Streptomycetaceae</taxon>
        <taxon>Streptomyces</taxon>
        <taxon>Streptomyces phaeochromogenes group</taxon>
    </lineage>
</organism>
<dbReference type="EMBL" id="JAUSZI010000001">
    <property type="protein sequence ID" value="MDQ1022494.1"/>
    <property type="molecule type" value="Genomic_DNA"/>
</dbReference>
<dbReference type="Proteomes" id="UP001230328">
    <property type="component" value="Unassembled WGS sequence"/>
</dbReference>
<protein>
    <submittedName>
        <fullName evidence="1">Uncharacterized protein</fullName>
    </submittedName>
</protein>
<comment type="caution">
    <text evidence="1">The sequence shown here is derived from an EMBL/GenBank/DDBJ whole genome shotgun (WGS) entry which is preliminary data.</text>
</comment>
<reference evidence="1 2" key="1">
    <citation type="submission" date="2023-07" db="EMBL/GenBank/DDBJ databases">
        <title>Comparative genomics of wheat-associated soil bacteria to identify genetic determinants of phenazine resistance.</title>
        <authorList>
            <person name="Mouncey N."/>
        </authorList>
    </citation>
    <scope>NUCLEOTIDE SEQUENCE [LARGE SCALE GENOMIC DNA]</scope>
    <source>
        <strain evidence="1 2">V2I4</strain>
    </source>
</reference>
<evidence type="ECO:0000313" key="2">
    <source>
        <dbReference type="Proteomes" id="UP001230328"/>
    </source>
</evidence>
<proteinExistence type="predicted"/>
<gene>
    <name evidence="1" type="ORF">QF035_000076</name>
</gene>
<keyword evidence="2" id="KW-1185">Reference proteome</keyword>
<evidence type="ECO:0000313" key="1">
    <source>
        <dbReference type="EMBL" id="MDQ1022494.1"/>
    </source>
</evidence>
<name>A0ABU0SJ52_9ACTN</name>